<comment type="caution">
    <text evidence="1">The sequence shown here is derived from an EMBL/GenBank/DDBJ whole genome shotgun (WGS) entry which is preliminary data.</text>
</comment>
<name>A0A0F9SV89_9ZZZZ</name>
<organism evidence="1">
    <name type="scientific">marine sediment metagenome</name>
    <dbReference type="NCBI Taxonomy" id="412755"/>
    <lineage>
        <taxon>unclassified sequences</taxon>
        <taxon>metagenomes</taxon>
        <taxon>ecological metagenomes</taxon>
    </lineage>
</organism>
<dbReference type="AlphaFoldDB" id="A0A0F9SV89"/>
<dbReference type="EMBL" id="LAZR01000353">
    <property type="protein sequence ID" value="KKN72900.1"/>
    <property type="molecule type" value="Genomic_DNA"/>
</dbReference>
<accession>A0A0F9SV89</accession>
<reference evidence="1" key="1">
    <citation type="journal article" date="2015" name="Nature">
        <title>Complex archaea that bridge the gap between prokaryotes and eukaryotes.</title>
        <authorList>
            <person name="Spang A."/>
            <person name="Saw J.H."/>
            <person name="Jorgensen S.L."/>
            <person name="Zaremba-Niedzwiedzka K."/>
            <person name="Martijn J."/>
            <person name="Lind A.E."/>
            <person name="van Eijk R."/>
            <person name="Schleper C."/>
            <person name="Guy L."/>
            <person name="Ettema T.J."/>
        </authorList>
    </citation>
    <scope>NUCLEOTIDE SEQUENCE</scope>
</reference>
<evidence type="ECO:0000313" key="1">
    <source>
        <dbReference type="EMBL" id="KKN72900.1"/>
    </source>
</evidence>
<gene>
    <name evidence="1" type="ORF">LCGC14_0406040</name>
</gene>
<sequence length="94" mass="11073">MALHPDVNRRNFHKWYQENKGKHYDWRIAYAQENPERHRAQTYAFRGLPAQVCSAGGCEASGERHHEDYSKPLEITWLCKKHHKAKSAKYPLVV</sequence>
<evidence type="ECO:0008006" key="2">
    <source>
        <dbReference type="Google" id="ProtNLM"/>
    </source>
</evidence>
<proteinExistence type="predicted"/>
<protein>
    <recommendedName>
        <fullName evidence="2">HNH endonuclease</fullName>
    </recommendedName>
</protein>